<dbReference type="AlphaFoldDB" id="I7J6V1"/>
<evidence type="ECO:0000313" key="2">
    <source>
        <dbReference type="Proteomes" id="UP000007652"/>
    </source>
</evidence>
<reference evidence="1 2" key="1">
    <citation type="journal article" date="2011" name="J. Bacteriol.">
        <title>Draft genome sequence of Caloramator australicus strain RC3T, a thermoanaerobe from the Great Artesian Basin of Australia.</title>
        <authorList>
            <person name="Ogg C.D."/>
            <person name="Patel B.K.C."/>
        </authorList>
    </citation>
    <scope>NUCLEOTIDE SEQUENCE [LARGE SCALE GENOMIC DNA]</scope>
    <source>
        <strain evidence="1 2">RC3</strain>
    </source>
</reference>
<comment type="caution">
    <text evidence="1">The sequence shown here is derived from an EMBL/GenBank/DDBJ whole genome shotgun (WGS) entry which is preliminary data.</text>
</comment>
<evidence type="ECO:0000313" key="1">
    <source>
        <dbReference type="EMBL" id="CCJ34769.1"/>
    </source>
</evidence>
<name>I7J6V1_9CLOT</name>
<keyword evidence="2" id="KW-1185">Reference proteome</keyword>
<proteinExistence type="predicted"/>
<dbReference type="Proteomes" id="UP000007652">
    <property type="component" value="Unassembled WGS sequence"/>
</dbReference>
<gene>
    <name evidence="1" type="ORF">CAAU_2686</name>
</gene>
<accession>I7J6V1</accession>
<dbReference type="RefSeq" id="WP_008910009.1">
    <property type="nucleotide sequence ID" value="NZ_CAKP01000157.1"/>
</dbReference>
<dbReference type="OrthoDB" id="1952724at2"/>
<organism evidence="1 2">
    <name type="scientific">Caloramator australicus RC3</name>
    <dbReference type="NCBI Taxonomy" id="857293"/>
    <lineage>
        <taxon>Bacteria</taxon>
        <taxon>Bacillati</taxon>
        <taxon>Bacillota</taxon>
        <taxon>Clostridia</taxon>
        <taxon>Eubacteriales</taxon>
        <taxon>Clostridiaceae</taxon>
        <taxon>Caloramator</taxon>
    </lineage>
</organism>
<protein>
    <submittedName>
        <fullName evidence="1">Uncharacterized protein</fullName>
    </submittedName>
</protein>
<sequence>MCYFMFARTKNRLPEDVLRQNEVDNLYVTDITGEVEIDDGFLYHISNGHCACDIVISSFSRIDNVKNVLKNIGKDFKFIVVNSDEEDVEVLLGNKQDFDEFLNSFPKKEITLNELLEIYPNFLEFDTLYIVKQK</sequence>
<dbReference type="EMBL" id="CAKP01000157">
    <property type="protein sequence ID" value="CCJ34769.1"/>
    <property type="molecule type" value="Genomic_DNA"/>
</dbReference>